<gene>
    <name evidence="2" type="ORF">KI809_13155</name>
</gene>
<proteinExistence type="predicted"/>
<feature type="domain" description="Rho termination factor-like N-terminal" evidence="1">
    <location>
        <begin position="1"/>
        <end position="32"/>
    </location>
</feature>
<dbReference type="GO" id="GO:0006353">
    <property type="term" value="P:DNA-templated transcription termination"/>
    <property type="evidence" value="ECO:0007669"/>
    <property type="project" value="InterPro"/>
</dbReference>
<organism evidence="2 3">
    <name type="scientific">Geoanaerobacter pelophilus</name>
    <dbReference type="NCBI Taxonomy" id="60036"/>
    <lineage>
        <taxon>Bacteria</taxon>
        <taxon>Pseudomonadati</taxon>
        <taxon>Thermodesulfobacteriota</taxon>
        <taxon>Desulfuromonadia</taxon>
        <taxon>Geobacterales</taxon>
        <taxon>Geobacteraceae</taxon>
        <taxon>Geoanaerobacter</taxon>
    </lineage>
</organism>
<dbReference type="AlphaFoldDB" id="A0AAW4L3F4"/>
<dbReference type="EMBL" id="JAHCVJ010000005">
    <property type="protein sequence ID" value="MBT0665249.1"/>
    <property type="molecule type" value="Genomic_DNA"/>
</dbReference>
<dbReference type="RefSeq" id="WP_214172023.1">
    <property type="nucleotide sequence ID" value="NZ_JAHCVJ010000005.1"/>
</dbReference>
<comment type="caution">
    <text evidence="2">The sequence shown here is derived from an EMBL/GenBank/DDBJ whole genome shotgun (WGS) entry which is preliminary data.</text>
</comment>
<protein>
    <submittedName>
        <fullName evidence="2">Rho termination factor N-terminal domain-containing protein</fullName>
    </submittedName>
</protein>
<dbReference type="InterPro" id="IPR011112">
    <property type="entry name" value="Rho-like_N"/>
</dbReference>
<evidence type="ECO:0000313" key="2">
    <source>
        <dbReference type="EMBL" id="MBT0665249.1"/>
    </source>
</evidence>
<accession>A0AAW4L3F4</accession>
<keyword evidence="3" id="KW-1185">Reference proteome</keyword>
<sequence length="58" mass="6420">MKMDDVKEVAKGLGIKPGKMKKSDLIREIQRAEGNEECYNSGKADQCGQAGCAWREDC</sequence>
<dbReference type="Pfam" id="PF07498">
    <property type="entry name" value="Rho_N"/>
    <property type="match status" value="1"/>
</dbReference>
<dbReference type="Proteomes" id="UP000811899">
    <property type="component" value="Unassembled WGS sequence"/>
</dbReference>
<reference evidence="2 3" key="1">
    <citation type="submission" date="2021-05" db="EMBL/GenBank/DDBJ databases">
        <title>The draft genome of Geobacter pelophilus DSM 12255.</title>
        <authorList>
            <person name="Xu Z."/>
            <person name="Masuda Y."/>
            <person name="Itoh H."/>
            <person name="Senoo K."/>
        </authorList>
    </citation>
    <scope>NUCLEOTIDE SEQUENCE [LARGE SCALE GENOMIC DNA]</scope>
    <source>
        <strain evidence="2 3">DSM 12255</strain>
    </source>
</reference>
<evidence type="ECO:0000259" key="1">
    <source>
        <dbReference type="Pfam" id="PF07498"/>
    </source>
</evidence>
<name>A0AAW4L3F4_9BACT</name>
<evidence type="ECO:0000313" key="3">
    <source>
        <dbReference type="Proteomes" id="UP000811899"/>
    </source>
</evidence>